<dbReference type="PRINTS" id="PR01346">
    <property type="entry name" value="HELNAPAPROT"/>
</dbReference>
<dbReference type="EMBL" id="QREV01000078">
    <property type="protein sequence ID" value="RDU47516.1"/>
    <property type="molecule type" value="Genomic_DNA"/>
</dbReference>
<evidence type="ECO:0000313" key="4">
    <source>
        <dbReference type="EMBL" id="MBC8603753.1"/>
    </source>
</evidence>
<evidence type="ECO:0000313" key="7">
    <source>
        <dbReference type="Proteomes" id="UP000629596"/>
    </source>
</evidence>
<dbReference type="CDD" id="cd01043">
    <property type="entry name" value="DPS"/>
    <property type="match status" value="1"/>
</dbReference>
<dbReference type="InterPro" id="IPR009078">
    <property type="entry name" value="Ferritin-like_SF"/>
</dbReference>
<dbReference type="InterPro" id="IPR012347">
    <property type="entry name" value="Ferritin-like"/>
</dbReference>
<evidence type="ECO:0000313" key="6">
    <source>
        <dbReference type="Proteomes" id="UP000256321"/>
    </source>
</evidence>
<reference evidence="5 6" key="1">
    <citation type="submission" date="2018-07" db="EMBL/GenBank/DDBJ databases">
        <title>Parabacteroides acidifaciens nov. sp., isolated from human feces.</title>
        <authorList>
            <person name="Wang Y.J."/>
        </authorList>
    </citation>
    <scope>NUCLEOTIDE SEQUENCE [LARGE SCALE GENOMIC DNA]</scope>
    <source>
        <strain evidence="5 6">426-9</strain>
    </source>
</reference>
<accession>A0A3D8H960</accession>
<dbReference type="PANTHER" id="PTHR42932">
    <property type="entry name" value="GENERAL STRESS PROTEIN 20U"/>
    <property type="match status" value="1"/>
</dbReference>
<reference evidence="4 7" key="2">
    <citation type="submission" date="2020-08" db="EMBL/GenBank/DDBJ databases">
        <title>Genome public.</title>
        <authorList>
            <person name="Liu C."/>
            <person name="Sun Q."/>
        </authorList>
    </citation>
    <scope>NUCLEOTIDE SEQUENCE [LARGE SCALE GENOMIC DNA]</scope>
    <source>
        <strain evidence="4 7">426_9</strain>
    </source>
</reference>
<dbReference type="GO" id="GO:0008199">
    <property type="term" value="F:ferric iron binding"/>
    <property type="evidence" value="ECO:0007669"/>
    <property type="project" value="InterPro"/>
</dbReference>
<comment type="caution">
    <text evidence="5">The sequence shown here is derived from an EMBL/GenBank/DDBJ whole genome shotgun (WGS) entry which is preliminary data.</text>
</comment>
<dbReference type="EMBL" id="JACRTI010000078">
    <property type="protein sequence ID" value="MBC8603753.1"/>
    <property type="molecule type" value="Genomic_DNA"/>
</dbReference>
<dbReference type="InterPro" id="IPR002177">
    <property type="entry name" value="DPS_DNA-bd"/>
</dbReference>
<sequence>MKTLDYIHLDAVAASKVVEALQQLLADYQVFYTNLRGFHWNIKGHGFFVLHSKFEEMYNDAAEKVDELAERILMLGGVPVNKFSEYLKVAKVKEVSGVSCADEALENILNTYGQFIAEERKLLSLASESGDEATVALMSDYLKEQEKLVWMLVAYSSCDCKKS</sequence>
<dbReference type="PROSITE" id="PS00819">
    <property type="entry name" value="DPS_2"/>
    <property type="match status" value="1"/>
</dbReference>
<evidence type="ECO:0000259" key="3">
    <source>
        <dbReference type="Pfam" id="PF00210"/>
    </source>
</evidence>
<evidence type="ECO:0000313" key="5">
    <source>
        <dbReference type="EMBL" id="RDU47516.1"/>
    </source>
</evidence>
<protein>
    <submittedName>
        <fullName evidence="5">DNA starvation/stationary phase protection protein</fullName>
    </submittedName>
</protein>
<dbReference type="InterPro" id="IPR023188">
    <property type="entry name" value="DPS_DNA-bd_CS"/>
</dbReference>
<dbReference type="Pfam" id="PF00210">
    <property type="entry name" value="Ferritin"/>
    <property type="match status" value="1"/>
</dbReference>
<evidence type="ECO:0000256" key="1">
    <source>
        <dbReference type="ARBA" id="ARBA00009497"/>
    </source>
</evidence>
<dbReference type="PANTHER" id="PTHR42932:SF1">
    <property type="entry name" value="GENERAL STRESS PROTEIN 20U"/>
    <property type="match status" value="1"/>
</dbReference>
<keyword evidence="7" id="KW-1185">Reference proteome</keyword>
<evidence type="ECO:0000256" key="2">
    <source>
        <dbReference type="RuleBase" id="RU003875"/>
    </source>
</evidence>
<feature type="domain" description="Ferritin/DPS" evidence="3">
    <location>
        <begin position="19"/>
        <end position="155"/>
    </location>
</feature>
<gene>
    <name evidence="5" type="ORF">DWU89_19245</name>
    <name evidence="4" type="ORF">H8784_18760</name>
</gene>
<dbReference type="InterPro" id="IPR008331">
    <property type="entry name" value="Ferritin_DPS_dom"/>
</dbReference>
<proteinExistence type="inferred from homology"/>
<dbReference type="Gene3D" id="1.20.1260.10">
    <property type="match status" value="1"/>
</dbReference>
<dbReference type="GO" id="GO:0016722">
    <property type="term" value="F:oxidoreductase activity, acting on metal ions"/>
    <property type="evidence" value="ECO:0007669"/>
    <property type="project" value="InterPro"/>
</dbReference>
<name>A0A3D8H960_9BACT</name>
<dbReference type="RefSeq" id="WP_115501251.1">
    <property type="nucleotide sequence ID" value="NZ_JACRTI010000078.1"/>
</dbReference>
<dbReference type="Proteomes" id="UP000629596">
    <property type="component" value="Unassembled WGS sequence"/>
</dbReference>
<dbReference type="PROSITE" id="PS00818">
    <property type="entry name" value="DPS_1"/>
    <property type="match status" value="1"/>
</dbReference>
<dbReference type="Proteomes" id="UP000256321">
    <property type="component" value="Unassembled WGS sequence"/>
</dbReference>
<dbReference type="PIRSF" id="PIRSF005900">
    <property type="entry name" value="Dps"/>
    <property type="match status" value="1"/>
</dbReference>
<organism evidence="5 6">
    <name type="scientific">Parabacteroides acidifaciens</name>
    <dbReference type="NCBI Taxonomy" id="2290935"/>
    <lineage>
        <taxon>Bacteria</taxon>
        <taxon>Pseudomonadati</taxon>
        <taxon>Bacteroidota</taxon>
        <taxon>Bacteroidia</taxon>
        <taxon>Bacteroidales</taxon>
        <taxon>Tannerellaceae</taxon>
        <taxon>Parabacteroides</taxon>
    </lineage>
</organism>
<dbReference type="SUPFAM" id="SSF47240">
    <property type="entry name" value="Ferritin-like"/>
    <property type="match status" value="1"/>
</dbReference>
<comment type="similarity">
    <text evidence="1 2">Belongs to the Dps family.</text>
</comment>
<dbReference type="AlphaFoldDB" id="A0A3D8H960"/>